<feature type="domain" description="Beta-lactamase-related" evidence="1">
    <location>
        <begin position="49"/>
        <end position="364"/>
    </location>
</feature>
<gene>
    <name evidence="2" type="ORF">L0665_06145</name>
</gene>
<dbReference type="RefSeq" id="WP_274924824.1">
    <property type="nucleotide sequence ID" value="NZ_JAKELO010000002.1"/>
</dbReference>
<dbReference type="InterPro" id="IPR050491">
    <property type="entry name" value="AmpC-like"/>
</dbReference>
<proteinExistence type="predicted"/>
<dbReference type="EMBL" id="JAKELO010000002">
    <property type="protein sequence ID" value="MDE4908189.1"/>
    <property type="molecule type" value="Genomic_DNA"/>
</dbReference>
<evidence type="ECO:0000313" key="2">
    <source>
        <dbReference type="EMBL" id="MDE4908189.1"/>
    </source>
</evidence>
<name>A0A9Q4KT91_9EURY</name>
<dbReference type="Pfam" id="PF00144">
    <property type="entry name" value="Beta-lactamase"/>
    <property type="match status" value="1"/>
</dbReference>
<dbReference type="PANTHER" id="PTHR46825">
    <property type="entry name" value="D-ALANYL-D-ALANINE-CARBOXYPEPTIDASE/ENDOPEPTIDASE AMPH"/>
    <property type="match status" value="1"/>
</dbReference>
<dbReference type="Proteomes" id="UP001143747">
    <property type="component" value="Unassembled WGS sequence"/>
</dbReference>
<dbReference type="InterPro" id="IPR001466">
    <property type="entry name" value="Beta-lactam-related"/>
</dbReference>
<comment type="caution">
    <text evidence="2">The sequence shown here is derived from an EMBL/GenBank/DDBJ whole genome shotgun (WGS) entry which is preliminary data.</text>
</comment>
<organism evidence="2 3">
    <name type="scientific">Methanogenium marinum</name>
    <dbReference type="NCBI Taxonomy" id="348610"/>
    <lineage>
        <taxon>Archaea</taxon>
        <taxon>Methanobacteriati</taxon>
        <taxon>Methanobacteriota</taxon>
        <taxon>Stenosarchaea group</taxon>
        <taxon>Methanomicrobia</taxon>
        <taxon>Methanomicrobiales</taxon>
        <taxon>Methanomicrobiaceae</taxon>
        <taxon>Methanogenium</taxon>
    </lineage>
</organism>
<dbReference type="SUPFAM" id="SSF56601">
    <property type="entry name" value="beta-lactamase/transpeptidase-like"/>
    <property type="match status" value="1"/>
</dbReference>
<dbReference type="Gene3D" id="3.40.710.10">
    <property type="entry name" value="DD-peptidase/beta-lactamase superfamily"/>
    <property type="match status" value="1"/>
</dbReference>
<dbReference type="AlphaFoldDB" id="A0A9Q4KT91"/>
<evidence type="ECO:0000313" key="3">
    <source>
        <dbReference type="Proteomes" id="UP001143747"/>
    </source>
</evidence>
<dbReference type="PANTHER" id="PTHR46825:SF9">
    <property type="entry name" value="BETA-LACTAMASE-RELATED DOMAIN-CONTAINING PROTEIN"/>
    <property type="match status" value="1"/>
</dbReference>
<dbReference type="PROSITE" id="PS51257">
    <property type="entry name" value="PROKAR_LIPOPROTEIN"/>
    <property type="match status" value="1"/>
</dbReference>
<sequence length="385" mass="42409">MIMKKAIVFLLCLFTALLFSVGCVQSDVSAQPSENQYLNAPPEDVSNELQQIIDSGLEETGIPGMQIEISSPQWTWNSAAGNASSISGEKAEPGMRFIIASVSKSFTSVAIQKLSESGKLSLEDKISSWLPAELVESIPNGEIITIRQLLDHTSGIADYDEDSIILMEYNEPEKPVSYQFSLEQGIKESPLYPPGTSYTYSNVNYILLTLIVDNAAGIPYADYLQREILIPAGLNDTFLQQTNQIPGSHMKATLLGENGSIMDCTNLYVLFDRGAGDIISTASDLNKFHRALRSGEIIDLDTLAIMEEPSTQSGYYGLGYATNQIKSLNMTIMGHDGSYPGSITCWYYIPEYDTYIAFNLNCMDVSIERPDKVLKSVLLYLESVN</sequence>
<accession>A0A9Q4KT91</accession>
<keyword evidence="3" id="KW-1185">Reference proteome</keyword>
<evidence type="ECO:0000259" key="1">
    <source>
        <dbReference type="Pfam" id="PF00144"/>
    </source>
</evidence>
<reference evidence="2" key="1">
    <citation type="submission" date="2022-01" db="EMBL/GenBank/DDBJ databases">
        <title>Draft genome of Methanogenium marinum DSM 15558.</title>
        <authorList>
            <person name="Chen S.-C."/>
            <person name="You Y.-T."/>
        </authorList>
    </citation>
    <scope>NUCLEOTIDE SEQUENCE</scope>
    <source>
        <strain evidence="2">DSM 15558</strain>
    </source>
</reference>
<protein>
    <submittedName>
        <fullName evidence="2">Beta-lactamase family protein</fullName>
    </submittedName>
</protein>
<dbReference type="InterPro" id="IPR012338">
    <property type="entry name" value="Beta-lactam/transpept-like"/>
</dbReference>